<keyword evidence="1" id="KW-0175">Coiled coil</keyword>
<dbReference type="HOGENOM" id="CLU_073076_2_2_0"/>
<gene>
    <name evidence="4" type="ordered locus">Acid345_4769</name>
</gene>
<evidence type="ECO:0000256" key="1">
    <source>
        <dbReference type="SAM" id="Coils"/>
    </source>
</evidence>
<dbReference type="AlphaFoldDB" id="Q1IH82"/>
<dbReference type="Pfam" id="PF24481">
    <property type="entry name" value="CT398_CC"/>
    <property type="match status" value="1"/>
</dbReference>
<dbReference type="InterPro" id="IPR003743">
    <property type="entry name" value="Zf-RING_7"/>
</dbReference>
<dbReference type="Gene3D" id="1.10.287.1490">
    <property type="match status" value="1"/>
</dbReference>
<reference evidence="4 5" key="1">
    <citation type="journal article" date="2009" name="Appl. Environ. Microbiol.">
        <title>Three genomes from the phylum Acidobacteria provide insight into the lifestyles of these microorganisms in soils.</title>
        <authorList>
            <person name="Ward N.L."/>
            <person name="Challacombe J.F."/>
            <person name="Janssen P.H."/>
            <person name="Henrissat B."/>
            <person name="Coutinho P.M."/>
            <person name="Wu M."/>
            <person name="Xie G."/>
            <person name="Haft D.H."/>
            <person name="Sait M."/>
            <person name="Badger J."/>
            <person name="Barabote R.D."/>
            <person name="Bradley B."/>
            <person name="Brettin T.S."/>
            <person name="Brinkac L.M."/>
            <person name="Bruce D."/>
            <person name="Creasy T."/>
            <person name="Daugherty S.C."/>
            <person name="Davidsen T.M."/>
            <person name="DeBoy R.T."/>
            <person name="Detter J.C."/>
            <person name="Dodson R.J."/>
            <person name="Durkin A.S."/>
            <person name="Ganapathy A."/>
            <person name="Gwinn-Giglio M."/>
            <person name="Han C.S."/>
            <person name="Khouri H."/>
            <person name="Kiss H."/>
            <person name="Kothari S.P."/>
            <person name="Madupu R."/>
            <person name="Nelson K.E."/>
            <person name="Nelson W.C."/>
            <person name="Paulsen I."/>
            <person name="Penn K."/>
            <person name="Ren Q."/>
            <person name="Rosovitz M.J."/>
            <person name="Selengut J.D."/>
            <person name="Shrivastava S."/>
            <person name="Sullivan S.A."/>
            <person name="Tapia R."/>
            <person name="Thompson L.S."/>
            <person name="Watkins K.L."/>
            <person name="Yang Q."/>
            <person name="Yu C."/>
            <person name="Zafar N."/>
            <person name="Zhou L."/>
            <person name="Kuske C.R."/>
        </authorList>
    </citation>
    <scope>NUCLEOTIDE SEQUENCE [LARGE SCALE GENOMIC DNA]</scope>
    <source>
        <strain evidence="4 5">Ellin345</strain>
    </source>
</reference>
<keyword evidence="5" id="KW-1185">Reference proteome</keyword>
<feature type="coiled-coil region" evidence="1">
    <location>
        <begin position="32"/>
        <end position="152"/>
    </location>
</feature>
<sequence length="244" mass="27520">MHPDLERLIELQSVDSDIARLNAEVATLPKKMAAIETKLNASKAQIEKVKAATQAGDKAKRGFEGDIQAQQQKISKYKDQSLNVKTNPEYKALMQEIQFAEQAIKGLEDKILEIMLDADTRKDELKKAENELKSETAEIEREKEQARQITAKDEAELKIESAKRDELRTAIAPEVLTHYDRVAKFRGTGLAVEKNGMCMGCRVYLRPQVLQHVHTNNEIIYCDQCQRVLYSEAPAIAPPTETTP</sequence>
<feature type="domain" description="CT398-like coiled coil hairpin" evidence="3">
    <location>
        <begin position="11"/>
        <end position="184"/>
    </location>
</feature>
<dbReference type="KEGG" id="aba:Acid345_4769"/>
<dbReference type="Proteomes" id="UP000002432">
    <property type="component" value="Chromosome"/>
</dbReference>
<dbReference type="InterPro" id="IPR052376">
    <property type="entry name" value="Oxidative_Scav/Glycosyltrans"/>
</dbReference>
<dbReference type="EMBL" id="CP000360">
    <property type="protein sequence ID" value="ABF43768.1"/>
    <property type="molecule type" value="Genomic_DNA"/>
</dbReference>
<name>Q1IH82_KORVE</name>
<dbReference type="PANTHER" id="PTHR39082:SF1">
    <property type="entry name" value="SCAVENGER RECEPTOR CLASS A MEMBER 3"/>
    <property type="match status" value="1"/>
</dbReference>
<evidence type="ECO:0000313" key="5">
    <source>
        <dbReference type="Proteomes" id="UP000002432"/>
    </source>
</evidence>
<evidence type="ECO:0000313" key="4">
    <source>
        <dbReference type="EMBL" id="ABF43768.1"/>
    </source>
</evidence>
<protein>
    <submittedName>
        <fullName evidence="4">Uncharacterized protein</fullName>
    </submittedName>
</protein>
<dbReference type="eggNOG" id="COG1579">
    <property type="taxonomic scope" value="Bacteria"/>
</dbReference>
<dbReference type="Pfam" id="PF02591">
    <property type="entry name" value="Zn_ribbon_9"/>
    <property type="match status" value="1"/>
</dbReference>
<organism evidence="4 5">
    <name type="scientific">Koribacter versatilis (strain Ellin345)</name>
    <dbReference type="NCBI Taxonomy" id="204669"/>
    <lineage>
        <taxon>Bacteria</taxon>
        <taxon>Pseudomonadati</taxon>
        <taxon>Acidobacteriota</taxon>
        <taxon>Terriglobia</taxon>
        <taxon>Terriglobales</taxon>
        <taxon>Candidatus Korobacteraceae</taxon>
        <taxon>Candidatus Korobacter</taxon>
    </lineage>
</organism>
<dbReference type="PANTHER" id="PTHR39082">
    <property type="entry name" value="PHOSPHOLIPASE C-BETA-2-RELATED"/>
    <property type="match status" value="1"/>
</dbReference>
<proteinExistence type="predicted"/>
<accession>Q1IH82</accession>
<dbReference type="EnsemblBacteria" id="ABF43768">
    <property type="protein sequence ID" value="ABF43768"/>
    <property type="gene ID" value="Acid345_4769"/>
</dbReference>
<evidence type="ECO:0000259" key="2">
    <source>
        <dbReference type="Pfam" id="PF02591"/>
    </source>
</evidence>
<dbReference type="InterPro" id="IPR056003">
    <property type="entry name" value="CT398_CC_hairpin"/>
</dbReference>
<dbReference type="RefSeq" id="WP_011525564.1">
    <property type="nucleotide sequence ID" value="NC_008009.1"/>
</dbReference>
<evidence type="ECO:0000259" key="3">
    <source>
        <dbReference type="Pfam" id="PF24481"/>
    </source>
</evidence>
<feature type="domain" description="C4-type zinc ribbon" evidence="2">
    <location>
        <begin position="198"/>
        <end position="229"/>
    </location>
</feature>
<dbReference type="OrthoDB" id="9795058at2"/>
<dbReference type="STRING" id="204669.Acid345_4769"/>